<protein>
    <submittedName>
        <fullName evidence="2">Uncharacterized protein</fullName>
    </submittedName>
</protein>
<keyword evidence="1" id="KW-0560">Oxidoreductase</keyword>
<dbReference type="GO" id="GO:0030699">
    <property type="term" value="F:glycine reductase activity"/>
    <property type="evidence" value="ECO:0007669"/>
    <property type="project" value="InterPro"/>
</dbReference>
<gene>
    <name evidence="2" type="ORF">METZ01_LOCUS320943</name>
</gene>
<organism evidence="2">
    <name type="scientific">marine metagenome</name>
    <dbReference type="NCBI Taxonomy" id="408172"/>
    <lineage>
        <taxon>unclassified sequences</taxon>
        <taxon>metagenomes</taxon>
        <taxon>ecological metagenomes</taxon>
    </lineage>
</organism>
<reference evidence="2" key="1">
    <citation type="submission" date="2018-05" db="EMBL/GenBank/DDBJ databases">
        <authorList>
            <person name="Lanie J.A."/>
            <person name="Ng W.-L."/>
            <person name="Kazmierczak K.M."/>
            <person name="Andrzejewski T.M."/>
            <person name="Davidsen T.M."/>
            <person name="Wayne K.J."/>
            <person name="Tettelin H."/>
            <person name="Glass J.I."/>
            <person name="Rusch D."/>
            <person name="Podicherti R."/>
            <person name="Tsui H.-C.T."/>
            <person name="Winkler M.E."/>
        </authorList>
    </citation>
    <scope>NUCLEOTIDE SEQUENCE</scope>
</reference>
<dbReference type="InterPro" id="IPR006812">
    <property type="entry name" value="GRDA"/>
</dbReference>
<accession>A0A382P3V5</accession>
<dbReference type="AlphaFoldDB" id="A0A382P3V5"/>
<evidence type="ECO:0000313" key="2">
    <source>
        <dbReference type="EMBL" id="SVC68089.1"/>
    </source>
</evidence>
<feature type="non-terminal residue" evidence="2">
    <location>
        <position position="62"/>
    </location>
</feature>
<feature type="non-terminal residue" evidence="2">
    <location>
        <position position="1"/>
    </location>
</feature>
<sequence length="62" mass="6357">VRANGDTEVVVVLGTPDRDSTEIVTQTVTTGDPSYAGPLAGVSLGLPVIHVLDERVAAQSDP</sequence>
<dbReference type="EMBL" id="UINC01104718">
    <property type="protein sequence ID" value="SVC68089.1"/>
    <property type="molecule type" value="Genomic_DNA"/>
</dbReference>
<proteinExistence type="predicted"/>
<dbReference type="GO" id="GO:0030700">
    <property type="term" value="C:glycine reductase complex"/>
    <property type="evidence" value="ECO:0007669"/>
    <property type="project" value="InterPro"/>
</dbReference>
<dbReference type="Pfam" id="PF04723">
    <property type="entry name" value="GRDA"/>
    <property type="match status" value="1"/>
</dbReference>
<evidence type="ECO:0000256" key="1">
    <source>
        <dbReference type="ARBA" id="ARBA00023002"/>
    </source>
</evidence>
<name>A0A382P3V5_9ZZZZ</name>